<gene>
    <name evidence="7" type="primary">phaF</name>
    <name evidence="7" type="ORF">PISS_a1202</name>
</gene>
<keyword evidence="5 6" id="KW-0472">Membrane</keyword>
<accession>A0ABN5C3F8</accession>
<keyword evidence="8" id="KW-1185">Reference proteome</keyword>
<evidence type="ECO:0000256" key="6">
    <source>
        <dbReference type="SAM" id="Phobius"/>
    </source>
</evidence>
<reference evidence="7 8" key="1">
    <citation type="submission" date="2015-06" db="EMBL/GenBank/DDBJ databases">
        <authorList>
            <person name="Xie B.-B."/>
            <person name="Rong J.-C."/>
            <person name="Qin Q.-L."/>
            <person name="Zhang Y.-Z."/>
        </authorList>
    </citation>
    <scope>NUCLEOTIDE SEQUENCE [LARGE SCALE GENOMIC DNA]</scope>
    <source>
        <strain evidence="7 8">KMM 3549</strain>
    </source>
</reference>
<feature type="transmembrane region" description="Helical" evidence="6">
    <location>
        <begin position="20"/>
        <end position="44"/>
    </location>
</feature>
<dbReference type="Proteomes" id="UP000217258">
    <property type="component" value="Chromosome I"/>
</dbReference>
<keyword evidence="4 6" id="KW-1133">Transmembrane helix</keyword>
<comment type="subcellular location">
    <subcellularLocation>
        <location evidence="1">Cell membrane</location>
        <topology evidence="1">Multi-pass membrane protein</topology>
    </subcellularLocation>
</comment>
<sequence>MYINVIALIILYSISMGTGLYFEAALLIAMLGFISTVAVCKYLLRGDIIE</sequence>
<organism evidence="7 8">
    <name type="scientific">Pseudoalteromonas issachenkonii</name>
    <dbReference type="NCBI Taxonomy" id="152297"/>
    <lineage>
        <taxon>Bacteria</taxon>
        <taxon>Pseudomonadati</taxon>
        <taxon>Pseudomonadota</taxon>
        <taxon>Gammaproteobacteria</taxon>
        <taxon>Alteromonadales</taxon>
        <taxon>Pseudoalteromonadaceae</taxon>
        <taxon>Pseudoalteromonas</taxon>
    </lineage>
</organism>
<evidence type="ECO:0000256" key="1">
    <source>
        <dbReference type="ARBA" id="ARBA00004651"/>
    </source>
</evidence>
<dbReference type="Pfam" id="PF04066">
    <property type="entry name" value="MrpF_PhaF"/>
    <property type="match status" value="1"/>
</dbReference>
<evidence type="ECO:0000256" key="2">
    <source>
        <dbReference type="ARBA" id="ARBA00022475"/>
    </source>
</evidence>
<evidence type="ECO:0000313" key="7">
    <source>
        <dbReference type="EMBL" id="ATC90158.1"/>
    </source>
</evidence>
<dbReference type="EMBL" id="CP011030">
    <property type="protein sequence ID" value="ATC90158.1"/>
    <property type="molecule type" value="Genomic_DNA"/>
</dbReference>
<name>A0ABN5C3F8_9GAMM</name>
<evidence type="ECO:0000313" key="8">
    <source>
        <dbReference type="Proteomes" id="UP000217258"/>
    </source>
</evidence>
<proteinExistence type="predicted"/>
<keyword evidence="2" id="KW-1003">Cell membrane</keyword>
<evidence type="ECO:0000256" key="3">
    <source>
        <dbReference type="ARBA" id="ARBA00022692"/>
    </source>
</evidence>
<dbReference type="InterPro" id="IPR007208">
    <property type="entry name" value="MrpF/PhaF-like"/>
</dbReference>
<evidence type="ECO:0000256" key="4">
    <source>
        <dbReference type="ARBA" id="ARBA00022989"/>
    </source>
</evidence>
<evidence type="ECO:0000256" key="5">
    <source>
        <dbReference type="ARBA" id="ARBA00023136"/>
    </source>
</evidence>
<keyword evidence="3 6" id="KW-0812">Transmembrane</keyword>
<protein>
    <submittedName>
        <fullName evidence="7">Multicomponent K+:H+ antiporter subunit F</fullName>
    </submittedName>
</protein>